<dbReference type="InterPro" id="IPR023801">
    <property type="entry name" value="His_deacetylse_dom"/>
</dbReference>
<accession>A0A0D3ICS0</accession>
<dbReference type="OMA" id="CTSPAMG"/>
<name>A0A0D3ICS0_EMIH1</name>
<keyword evidence="3" id="KW-1185">Reference proteome</keyword>
<dbReference type="HOGENOM" id="CLU_007727_8_1_1"/>
<dbReference type="PRINTS" id="PR01270">
    <property type="entry name" value="HDASUPER"/>
</dbReference>
<dbReference type="eggNOG" id="KOG1343">
    <property type="taxonomic scope" value="Eukaryota"/>
</dbReference>
<evidence type="ECO:0000313" key="3">
    <source>
        <dbReference type="Proteomes" id="UP000013827"/>
    </source>
</evidence>
<dbReference type="GeneID" id="17255198"/>
<dbReference type="PaxDb" id="2903-EOD09055"/>
<dbReference type="InterPro" id="IPR037138">
    <property type="entry name" value="His_deacetylse_dom_sf"/>
</dbReference>
<dbReference type="EnsemblProtists" id="EOD09055">
    <property type="protein sequence ID" value="EOD09055"/>
    <property type="gene ID" value="EMIHUDRAFT_55159"/>
</dbReference>
<evidence type="ECO:0000259" key="1">
    <source>
        <dbReference type="Pfam" id="PF00850"/>
    </source>
</evidence>
<dbReference type="InterPro" id="IPR023696">
    <property type="entry name" value="Ureohydrolase_dom_sf"/>
</dbReference>
<dbReference type="Pfam" id="PF00850">
    <property type="entry name" value="Hist_deacetyl"/>
    <property type="match status" value="1"/>
</dbReference>
<dbReference type="KEGG" id="ehx:EMIHUDRAFT_55159"/>
<dbReference type="STRING" id="2903.R1D392"/>
<organism evidence="2 3">
    <name type="scientific">Emiliania huxleyi (strain CCMP1516)</name>
    <dbReference type="NCBI Taxonomy" id="280463"/>
    <lineage>
        <taxon>Eukaryota</taxon>
        <taxon>Haptista</taxon>
        <taxon>Haptophyta</taxon>
        <taxon>Prymnesiophyceae</taxon>
        <taxon>Isochrysidales</taxon>
        <taxon>Noelaerhabdaceae</taxon>
        <taxon>Emiliania</taxon>
    </lineage>
</organism>
<feature type="domain" description="Histone deacetylase" evidence="1">
    <location>
        <begin position="4"/>
        <end position="281"/>
    </location>
</feature>
<dbReference type="PANTHER" id="PTHR10625:SF10">
    <property type="entry name" value="HISTONE DEACETYLASE HDAC1"/>
    <property type="match status" value="1"/>
</dbReference>
<dbReference type="RefSeq" id="XP_005761484.1">
    <property type="nucleotide sequence ID" value="XM_005761427.1"/>
</dbReference>
<dbReference type="InterPro" id="IPR000286">
    <property type="entry name" value="HDACs"/>
</dbReference>
<dbReference type="GO" id="GO:0040029">
    <property type="term" value="P:epigenetic regulation of gene expression"/>
    <property type="evidence" value="ECO:0007669"/>
    <property type="project" value="TreeGrafter"/>
</dbReference>
<sequence length="282" mass="29743">GKRHAESPTRLVAARKALTAAPFAGRIVWTRALDSERTPQDAVAALKLVHTVEHLRAVQGLSQSGGGGFDMDTYCAPGSWEAMLDGTRAWLHATALAAEARGPAVALSRPAGHHATASVAMGFGLVNFAAAATAALLTARPEARVSILDWDVHYGNGVADLLREEPRALYCSLHEFGGFPGGGEEEQQRGPRGNLLRLPLPRGSGREAFLSALRDKALPFLLARPPDVLLVCAGYDGLLADPLATMELSPADYGEAVRAVLDEHGFPAERVAIGLEGGYALD</sequence>
<dbReference type="AlphaFoldDB" id="A0A0D3ICS0"/>
<dbReference type="Proteomes" id="UP000013827">
    <property type="component" value="Unassembled WGS sequence"/>
</dbReference>
<reference evidence="3" key="1">
    <citation type="journal article" date="2013" name="Nature">
        <title>Pan genome of the phytoplankton Emiliania underpins its global distribution.</title>
        <authorList>
            <person name="Read B.A."/>
            <person name="Kegel J."/>
            <person name="Klute M.J."/>
            <person name="Kuo A."/>
            <person name="Lefebvre S.C."/>
            <person name="Maumus F."/>
            <person name="Mayer C."/>
            <person name="Miller J."/>
            <person name="Monier A."/>
            <person name="Salamov A."/>
            <person name="Young J."/>
            <person name="Aguilar M."/>
            <person name="Claverie J.M."/>
            <person name="Frickenhaus S."/>
            <person name="Gonzalez K."/>
            <person name="Herman E.K."/>
            <person name="Lin Y.C."/>
            <person name="Napier J."/>
            <person name="Ogata H."/>
            <person name="Sarno A.F."/>
            <person name="Shmutz J."/>
            <person name="Schroeder D."/>
            <person name="de Vargas C."/>
            <person name="Verret F."/>
            <person name="von Dassow P."/>
            <person name="Valentin K."/>
            <person name="Van de Peer Y."/>
            <person name="Wheeler G."/>
            <person name="Dacks J.B."/>
            <person name="Delwiche C.F."/>
            <person name="Dyhrman S.T."/>
            <person name="Glockner G."/>
            <person name="John U."/>
            <person name="Richards T."/>
            <person name="Worden A.Z."/>
            <person name="Zhang X."/>
            <person name="Grigoriev I.V."/>
            <person name="Allen A.E."/>
            <person name="Bidle K."/>
            <person name="Borodovsky M."/>
            <person name="Bowler C."/>
            <person name="Brownlee C."/>
            <person name="Cock J.M."/>
            <person name="Elias M."/>
            <person name="Gladyshev V.N."/>
            <person name="Groth M."/>
            <person name="Guda C."/>
            <person name="Hadaegh A."/>
            <person name="Iglesias-Rodriguez M.D."/>
            <person name="Jenkins J."/>
            <person name="Jones B.M."/>
            <person name="Lawson T."/>
            <person name="Leese F."/>
            <person name="Lindquist E."/>
            <person name="Lobanov A."/>
            <person name="Lomsadze A."/>
            <person name="Malik S.B."/>
            <person name="Marsh M.E."/>
            <person name="Mackinder L."/>
            <person name="Mock T."/>
            <person name="Mueller-Roeber B."/>
            <person name="Pagarete A."/>
            <person name="Parker M."/>
            <person name="Probert I."/>
            <person name="Quesneville H."/>
            <person name="Raines C."/>
            <person name="Rensing S.A."/>
            <person name="Riano-Pachon D.M."/>
            <person name="Richier S."/>
            <person name="Rokitta S."/>
            <person name="Shiraiwa Y."/>
            <person name="Soanes D.M."/>
            <person name="van der Giezen M."/>
            <person name="Wahlund T.M."/>
            <person name="Williams B."/>
            <person name="Wilson W."/>
            <person name="Wolfe G."/>
            <person name="Wurch L.L."/>
        </authorList>
    </citation>
    <scope>NUCLEOTIDE SEQUENCE</scope>
</reference>
<reference evidence="2" key="2">
    <citation type="submission" date="2024-10" db="UniProtKB">
        <authorList>
            <consortium name="EnsemblProtists"/>
        </authorList>
    </citation>
    <scope>IDENTIFICATION</scope>
</reference>
<protein>
    <recommendedName>
        <fullName evidence="1">Histone deacetylase domain-containing protein</fullName>
    </recommendedName>
</protein>
<dbReference type="Gene3D" id="3.40.800.20">
    <property type="entry name" value="Histone deacetylase domain"/>
    <property type="match status" value="1"/>
</dbReference>
<dbReference type="SUPFAM" id="SSF52768">
    <property type="entry name" value="Arginase/deacetylase"/>
    <property type="match status" value="1"/>
</dbReference>
<evidence type="ECO:0000313" key="2">
    <source>
        <dbReference type="EnsemblProtists" id="EOD09055"/>
    </source>
</evidence>
<dbReference type="GO" id="GO:0004407">
    <property type="term" value="F:histone deacetylase activity"/>
    <property type="evidence" value="ECO:0007669"/>
    <property type="project" value="TreeGrafter"/>
</dbReference>
<dbReference type="PANTHER" id="PTHR10625">
    <property type="entry name" value="HISTONE DEACETYLASE HDAC1-RELATED"/>
    <property type="match status" value="1"/>
</dbReference>
<proteinExistence type="predicted"/>